<evidence type="ECO:0000256" key="2">
    <source>
        <dbReference type="SAM" id="SignalP"/>
    </source>
</evidence>
<dbReference type="EMBL" id="JAUTDP010000006">
    <property type="protein sequence ID" value="KAK3398362.1"/>
    <property type="molecule type" value="Genomic_DNA"/>
</dbReference>
<feature type="chain" id="PRO_5042011862" evidence="2">
    <location>
        <begin position="18"/>
        <end position="216"/>
    </location>
</feature>
<feature type="region of interest" description="Disordered" evidence="1">
    <location>
        <begin position="166"/>
        <end position="216"/>
    </location>
</feature>
<keyword evidence="2" id="KW-0732">Signal</keyword>
<sequence length="216" mass="24313">MCSIPCIFWLFIHRSIINLIVRGVFNVTANLRSLIIAENSPYFYPALLRLQRSADAARYHESSEFLGPWSGPLISRSSCCQTGTVSCELTPAMPGFVRFVPHIIPFFSPLHMPAMLVNHEGISRVTKSIPTGTTARLTSTESPIYRFERRCKSSHSTTKCTWVFKKGEQKKKKRKKNTRNQRNHHLSPVEDNLTNPSSCPPSPKSAHVLGIPSDAY</sequence>
<name>A0AAE0UBU6_SORBR</name>
<organism evidence="3 4">
    <name type="scientific">Sordaria brevicollis</name>
    <dbReference type="NCBI Taxonomy" id="83679"/>
    <lineage>
        <taxon>Eukaryota</taxon>
        <taxon>Fungi</taxon>
        <taxon>Dikarya</taxon>
        <taxon>Ascomycota</taxon>
        <taxon>Pezizomycotina</taxon>
        <taxon>Sordariomycetes</taxon>
        <taxon>Sordariomycetidae</taxon>
        <taxon>Sordariales</taxon>
        <taxon>Sordariaceae</taxon>
        <taxon>Sordaria</taxon>
    </lineage>
</organism>
<gene>
    <name evidence="3" type="ORF">B0T20DRAFT_206390</name>
</gene>
<evidence type="ECO:0000313" key="4">
    <source>
        <dbReference type="Proteomes" id="UP001281003"/>
    </source>
</evidence>
<evidence type="ECO:0000256" key="1">
    <source>
        <dbReference type="SAM" id="MobiDB-lite"/>
    </source>
</evidence>
<reference evidence="3" key="2">
    <citation type="submission" date="2023-07" db="EMBL/GenBank/DDBJ databases">
        <authorList>
            <consortium name="Lawrence Berkeley National Laboratory"/>
            <person name="Haridas S."/>
            <person name="Hensen N."/>
            <person name="Bonometti L."/>
            <person name="Westerberg I."/>
            <person name="Brannstrom I.O."/>
            <person name="Guillou S."/>
            <person name="Cros-Aarteil S."/>
            <person name="Calhoun S."/>
            <person name="Kuo A."/>
            <person name="Mondo S."/>
            <person name="Pangilinan J."/>
            <person name="Riley R."/>
            <person name="LaButti K."/>
            <person name="Andreopoulos B."/>
            <person name="Lipzen A."/>
            <person name="Chen C."/>
            <person name="Yanf M."/>
            <person name="Daum C."/>
            <person name="Ng V."/>
            <person name="Clum A."/>
            <person name="Steindorff A."/>
            <person name="Ohm R."/>
            <person name="Martin F."/>
            <person name="Silar P."/>
            <person name="Natvig D."/>
            <person name="Lalanne C."/>
            <person name="Gautier V."/>
            <person name="Ament-velasquez S.L."/>
            <person name="Kruys A."/>
            <person name="Hutchinson M.I."/>
            <person name="Powell A.J."/>
            <person name="Barry K."/>
            <person name="Miller A.N."/>
            <person name="Grigoriev I.V."/>
            <person name="Debuchy R."/>
            <person name="Gladieux P."/>
            <person name="Thoren M.H."/>
            <person name="Johannesson H."/>
        </authorList>
    </citation>
    <scope>NUCLEOTIDE SEQUENCE</scope>
    <source>
        <strain evidence="3">FGSC 1904</strain>
    </source>
</reference>
<protein>
    <submittedName>
        <fullName evidence="3">Uncharacterized protein</fullName>
    </submittedName>
</protein>
<accession>A0AAE0UBU6</accession>
<evidence type="ECO:0000313" key="3">
    <source>
        <dbReference type="EMBL" id="KAK3398362.1"/>
    </source>
</evidence>
<feature type="signal peptide" evidence="2">
    <location>
        <begin position="1"/>
        <end position="17"/>
    </location>
</feature>
<reference evidence="3" key="1">
    <citation type="journal article" date="2023" name="Mol. Phylogenet. Evol.">
        <title>Genome-scale phylogeny and comparative genomics of the fungal order Sordariales.</title>
        <authorList>
            <person name="Hensen N."/>
            <person name="Bonometti L."/>
            <person name="Westerberg I."/>
            <person name="Brannstrom I.O."/>
            <person name="Guillou S."/>
            <person name="Cros-Aarteil S."/>
            <person name="Calhoun S."/>
            <person name="Haridas S."/>
            <person name="Kuo A."/>
            <person name="Mondo S."/>
            <person name="Pangilinan J."/>
            <person name="Riley R."/>
            <person name="LaButti K."/>
            <person name="Andreopoulos B."/>
            <person name="Lipzen A."/>
            <person name="Chen C."/>
            <person name="Yan M."/>
            <person name="Daum C."/>
            <person name="Ng V."/>
            <person name="Clum A."/>
            <person name="Steindorff A."/>
            <person name="Ohm R.A."/>
            <person name="Martin F."/>
            <person name="Silar P."/>
            <person name="Natvig D.O."/>
            <person name="Lalanne C."/>
            <person name="Gautier V."/>
            <person name="Ament-Velasquez S.L."/>
            <person name="Kruys A."/>
            <person name="Hutchinson M.I."/>
            <person name="Powell A.J."/>
            <person name="Barry K."/>
            <person name="Miller A.N."/>
            <person name="Grigoriev I.V."/>
            <person name="Debuchy R."/>
            <person name="Gladieux P."/>
            <person name="Hiltunen Thoren M."/>
            <person name="Johannesson H."/>
        </authorList>
    </citation>
    <scope>NUCLEOTIDE SEQUENCE</scope>
    <source>
        <strain evidence="3">FGSC 1904</strain>
    </source>
</reference>
<keyword evidence="4" id="KW-1185">Reference proteome</keyword>
<proteinExistence type="predicted"/>
<comment type="caution">
    <text evidence="3">The sequence shown here is derived from an EMBL/GenBank/DDBJ whole genome shotgun (WGS) entry which is preliminary data.</text>
</comment>
<feature type="compositionally biased region" description="Basic residues" evidence="1">
    <location>
        <begin position="168"/>
        <end position="185"/>
    </location>
</feature>
<dbReference type="Proteomes" id="UP001281003">
    <property type="component" value="Unassembled WGS sequence"/>
</dbReference>
<dbReference type="AlphaFoldDB" id="A0AAE0UBU6"/>